<feature type="transmembrane region" description="Helical" evidence="1">
    <location>
        <begin position="225"/>
        <end position="244"/>
    </location>
</feature>
<keyword evidence="1" id="KW-1133">Transmembrane helix</keyword>
<feature type="transmembrane region" description="Helical" evidence="1">
    <location>
        <begin position="43"/>
        <end position="63"/>
    </location>
</feature>
<feature type="transmembrane region" description="Helical" evidence="1">
    <location>
        <begin position="323"/>
        <end position="341"/>
    </location>
</feature>
<feature type="transmembrane region" description="Helical" evidence="1">
    <location>
        <begin position="291"/>
        <end position="311"/>
    </location>
</feature>
<reference evidence="3" key="1">
    <citation type="journal article" date="2019" name="Int. J. Syst. Evol. Microbiol.">
        <title>The Global Catalogue of Microorganisms (GCM) 10K type strain sequencing project: providing services to taxonomists for standard genome sequencing and annotation.</title>
        <authorList>
            <consortium name="The Broad Institute Genomics Platform"/>
            <consortium name="The Broad Institute Genome Sequencing Center for Infectious Disease"/>
            <person name="Wu L."/>
            <person name="Ma J."/>
        </authorList>
    </citation>
    <scope>NUCLEOTIDE SEQUENCE [LARGE SCALE GENOMIC DNA]</scope>
    <source>
        <strain evidence="3">CCUG 58728</strain>
    </source>
</reference>
<feature type="transmembrane region" description="Helical" evidence="1">
    <location>
        <begin position="256"/>
        <end position="279"/>
    </location>
</feature>
<dbReference type="Proteomes" id="UP001595901">
    <property type="component" value="Unassembled WGS sequence"/>
</dbReference>
<protein>
    <submittedName>
        <fullName evidence="2">Low temperature requirement protein A</fullName>
    </submittedName>
</protein>
<evidence type="ECO:0000313" key="3">
    <source>
        <dbReference type="Proteomes" id="UP001595901"/>
    </source>
</evidence>
<gene>
    <name evidence="2" type="ORF">ACFOSE_05260</name>
</gene>
<keyword evidence="1" id="KW-0812">Transmembrane</keyword>
<dbReference type="Pfam" id="PF06772">
    <property type="entry name" value="LtrA"/>
    <property type="match status" value="1"/>
</dbReference>
<evidence type="ECO:0000313" key="2">
    <source>
        <dbReference type="EMBL" id="MFC3932179.1"/>
    </source>
</evidence>
<organism evidence="2 3">
    <name type="scientific">Streptococcus dentapri</name>
    <dbReference type="NCBI Taxonomy" id="573564"/>
    <lineage>
        <taxon>Bacteria</taxon>
        <taxon>Bacillati</taxon>
        <taxon>Bacillota</taxon>
        <taxon>Bacilli</taxon>
        <taxon>Lactobacillales</taxon>
        <taxon>Streptococcaceae</taxon>
        <taxon>Streptococcus</taxon>
    </lineage>
</organism>
<dbReference type="InterPro" id="IPR010640">
    <property type="entry name" value="Low_temperature_requirement_A"/>
</dbReference>
<feature type="transmembrane region" description="Helical" evidence="1">
    <location>
        <begin position="75"/>
        <end position="93"/>
    </location>
</feature>
<proteinExistence type="predicted"/>
<feature type="transmembrane region" description="Helical" evidence="1">
    <location>
        <begin position="12"/>
        <end position="31"/>
    </location>
</feature>
<sequence length="389" mass="44718">MSKKSIRAKRVSNYELFFDLSLVLAIGQLTGAMHLEEITVSSILAFVISNMTLLMVWVNEVFYYEKYGDSRRIDIFTVIALMFFLGNMALNFRMDFTSLYAGSPIVVSFNLLLIASYGVIALQYFLKGRVLGFNRDMKVNMGLMGIYILSLLPAVLGWLDIGLLSLAIYLLPIILPRFANHFFYKGVETKTNFPHAVERSQLVTILTFGETVIAIISNYPITENLYQGALLFLGMALMFMFYMNQTFLAIDHHRPVNVSLLFYSHILIFVGINFFTVGVEFLADHHHAETGFYMFLIGVPLFYIGTLFTTIYNHELYRMRPEYFVVFALGLALFIGASLLIGAHVLYLSLLLIAFFWTMSRYYMKLRRKIRENQNIPHPDPTQNHRDFA</sequence>
<name>A0ABV8D0W9_9STRE</name>
<keyword evidence="1" id="KW-0472">Membrane</keyword>
<accession>A0ABV8D0W9</accession>
<feature type="transmembrane region" description="Helical" evidence="1">
    <location>
        <begin position="105"/>
        <end position="126"/>
    </location>
</feature>
<comment type="caution">
    <text evidence="2">The sequence shown here is derived from an EMBL/GenBank/DDBJ whole genome shotgun (WGS) entry which is preliminary data.</text>
</comment>
<dbReference type="RefSeq" id="WP_380431335.1">
    <property type="nucleotide sequence ID" value="NZ_JBHSAC010000046.1"/>
</dbReference>
<dbReference type="PANTHER" id="PTHR36840">
    <property type="entry name" value="BLL5714 PROTEIN"/>
    <property type="match status" value="1"/>
</dbReference>
<evidence type="ECO:0000256" key="1">
    <source>
        <dbReference type="SAM" id="Phobius"/>
    </source>
</evidence>
<keyword evidence="3" id="KW-1185">Reference proteome</keyword>
<dbReference type="EMBL" id="JBHSAC010000046">
    <property type="protein sequence ID" value="MFC3932179.1"/>
    <property type="molecule type" value="Genomic_DNA"/>
</dbReference>
<dbReference type="PANTHER" id="PTHR36840:SF1">
    <property type="entry name" value="BLL5714 PROTEIN"/>
    <property type="match status" value="1"/>
</dbReference>
<feature type="transmembrane region" description="Helical" evidence="1">
    <location>
        <begin position="200"/>
        <end position="219"/>
    </location>
</feature>